<evidence type="ECO:0000256" key="12">
    <source>
        <dbReference type="ARBA" id="ARBA00023136"/>
    </source>
</evidence>
<keyword evidence="16" id="KW-1185">Reference proteome</keyword>
<evidence type="ECO:0000313" key="16">
    <source>
        <dbReference type="Proteomes" id="UP000244932"/>
    </source>
</evidence>
<sequence>MNPIGLLLIGASALLPAWQMFGFADLADHSALVSQYLGMLALVLMAWTQILAARVPGMERLFGGLDRIYVLHKWSGITALLALVMHDLIDAEVAGARAGALADLGEGLGEFSYYGLLALTALSVAMVVPYHLWKWTHKAMGAMFALGALHFALVAKPFAMTDPEGAFTGLLCVAGVLAYFWTLIPDRLRRRQSYEIAQVERTGDAVAVTLSPRGRGLRPEPGQFGIVAFQQGEPHPFSISGIGPDGQVRITMKALGDDTSRLAEQLRVGHTVAVQGPFGRFRRRGTGPQVWIAGGVGITPFVTWAKALPKGTGPVHLIHCVRDASCAAHHEELTALAAEKPELRVHLVESGRTGRLTADGLAAIVGPDLSRSSIAFCGPTGLREALSRDLAARRLHSGRMQYEAFEFRTGIGIEAIAQWIGHRLLQTMRRYRLLPL</sequence>
<proteinExistence type="predicted"/>
<feature type="transmembrane region" description="Helical" evidence="13">
    <location>
        <begin position="36"/>
        <end position="56"/>
    </location>
</feature>
<evidence type="ECO:0000313" key="15">
    <source>
        <dbReference type="EMBL" id="SPF30816.1"/>
    </source>
</evidence>
<dbReference type="Proteomes" id="UP000244932">
    <property type="component" value="Unassembled WGS sequence"/>
</dbReference>
<keyword evidence="10" id="KW-0408">Iron</keyword>
<dbReference type="InterPro" id="IPR050415">
    <property type="entry name" value="MRET"/>
</dbReference>
<dbReference type="PANTHER" id="PTHR47354:SF8">
    <property type="entry name" value="1,2-PHENYLACETYL-COA EPOXIDASE, SUBUNIT E"/>
    <property type="match status" value="1"/>
</dbReference>
<evidence type="ECO:0000256" key="9">
    <source>
        <dbReference type="ARBA" id="ARBA00023002"/>
    </source>
</evidence>
<evidence type="ECO:0000256" key="10">
    <source>
        <dbReference type="ARBA" id="ARBA00023004"/>
    </source>
</evidence>
<dbReference type="GO" id="GO:0016020">
    <property type="term" value="C:membrane"/>
    <property type="evidence" value="ECO:0007669"/>
    <property type="project" value="UniProtKB-SubCell"/>
</dbReference>
<gene>
    <name evidence="15" type="primary">nagAa</name>
    <name evidence="15" type="ORF">POI8812_03160</name>
</gene>
<keyword evidence="11" id="KW-0411">Iron-sulfur</keyword>
<dbReference type="InterPro" id="IPR013130">
    <property type="entry name" value="Fe3_Rdtase_TM_dom"/>
</dbReference>
<reference evidence="15 16" key="1">
    <citation type="submission" date="2018-03" db="EMBL/GenBank/DDBJ databases">
        <authorList>
            <person name="Keele B.F."/>
        </authorList>
    </citation>
    <scope>NUCLEOTIDE SEQUENCE [LARGE SCALE GENOMIC DNA]</scope>
    <source>
        <strain evidence="15 16">CeCT 8812</strain>
    </source>
</reference>
<evidence type="ECO:0000256" key="13">
    <source>
        <dbReference type="SAM" id="Phobius"/>
    </source>
</evidence>
<dbReference type="EC" id="1.18.1.7" evidence="15"/>
<dbReference type="Pfam" id="PF01794">
    <property type="entry name" value="Ferric_reduct"/>
    <property type="match status" value="1"/>
</dbReference>
<organism evidence="15 16">
    <name type="scientific">Pontivivens insulae</name>
    <dbReference type="NCBI Taxonomy" id="1639689"/>
    <lineage>
        <taxon>Bacteria</taxon>
        <taxon>Pseudomonadati</taxon>
        <taxon>Pseudomonadota</taxon>
        <taxon>Alphaproteobacteria</taxon>
        <taxon>Rhodobacterales</taxon>
        <taxon>Paracoccaceae</taxon>
        <taxon>Pontivivens</taxon>
    </lineage>
</organism>
<evidence type="ECO:0000256" key="3">
    <source>
        <dbReference type="ARBA" id="ARBA00022630"/>
    </source>
</evidence>
<feature type="transmembrane region" description="Helical" evidence="13">
    <location>
        <begin position="165"/>
        <end position="184"/>
    </location>
</feature>
<keyword evidence="6" id="KW-0479">Metal-binding</keyword>
<evidence type="ECO:0000256" key="6">
    <source>
        <dbReference type="ARBA" id="ARBA00022723"/>
    </source>
</evidence>
<feature type="transmembrane region" description="Helical" evidence="13">
    <location>
        <begin position="68"/>
        <end position="85"/>
    </location>
</feature>
<evidence type="ECO:0000256" key="2">
    <source>
        <dbReference type="ARBA" id="ARBA00004141"/>
    </source>
</evidence>
<keyword evidence="5" id="KW-0001">2Fe-2S</keyword>
<feature type="transmembrane region" description="Helical" evidence="13">
    <location>
        <begin position="111"/>
        <end position="132"/>
    </location>
</feature>
<keyword evidence="7" id="KW-0274">FAD</keyword>
<evidence type="ECO:0000256" key="8">
    <source>
        <dbReference type="ARBA" id="ARBA00022989"/>
    </source>
</evidence>
<feature type="transmembrane region" description="Helical" evidence="13">
    <location>
        <begin position="139"/>
        <end position="159"/>
    </location>
</feature>
<evidence type="ECO:0000256" key="11">
    <source>
        <dbReference type="ARBA" id="ARBA00023014"/>
    </source>
</evidence>
<dbReference type="InterPro" id="IPR017938">
    <property type="entry name" value="Riboflavin_synthase-like_b-brl"/>
</dbReference>
<accession>A0A2R8AF44</accession>
<dbReference type="CDD" id="cd06198">
    <property type="entry name" value="FNR_like_3"/>
    <property type="match status" value="1"/>
</dbReference>
<dbReference type="Gene3D" id="2.40.30.10">
    <property type="entry name" value="Translation factors"/>
    <property type="match status" value="1"/>
</dbReference>
<dbReference type="PROSITE" id="PS51384">
    <property type="entry name" value="FAD_FR"/>
    <property type="match status" value="1"/>
</dbReference>
<keyword evidence="9 15" id="KW-0560">Oxidoreductase</keyword>
<evidence type="ECO:0000256" key="4">
    <source>
        <dbReference type="ARBA" id="ARBA00022692"/>
    </source>
</evidence>
<keyword evidence="3" id="KW-0285">Flavoprotein</keyword>
<dbReference type="AlphaFoldDB" id="A0A2R8AF44"/>
<feature type="domain" description="FAD-binding FR-type" evidence="14">
    <location>
        <begin position="186"/>
        <end position="284"/>
    </location>
</feature>
<dbReference type="PANTHER" id="PTHR47354">
    <property type="entry name" value="NADH OXIDOREDUCTASE HCR"/>
    <property type="match status" value="1"/>
</dbReference>
<dbReference type="Pfam" id="PF00175">
    <property type="entry name" value="NAD_binding_1"/>
    <property type="match status" value="1"/>
</dbReference>
<dbReference type="GO" id="GO:0051213">
    <property type="term" value="F:dioxygenase activity"/>
    <property type="evidence" value="ECO:0007669"/>
    <property type="project" value="UniProtKB-KW"/>
</dbReference>
<dbReference type="GO" id="GO:0051537">
    <property type="term" value="F:2 iron, 2 sulfur cluster binding"/>
    <property type="evidence" value="ECO:0007669"/>
    <property type="project" value="UniProtKB-KW"/>
</dbReference>
<evidence type="ECO:0000259" key="14">
    <source>
        <dbReference type="PROSITE" id="PS51384"/>
    </source>
</evidence>
<keyword evidence="8 13" id="KW-1133">Transmembrane helix</keyword>
<evidence type="ECO:0000256" key="7">
    <source>
        <dbReference type="ARBA" id="ARBA00022827"/>
    </source>
</evidence>
<protein>
    <submittedName>
        <fullName evidence="15">Ferredoxin--NAD(P)(+) reductase (Naphthalene dioxygenase/salicylate 5-hydroxylase ferredoxin-specific)</fullName>
        <ecNumber evidence="15">1.18.1.7</ecNumber>
    </submittedName>
</protein>
<dbReference type="InterPro" id="IPR039261">
    <property type="entry name" value="FNR_nucleotide-bd"/>
</dbReference>
<dbReference type="InterPro" id="IPR017927">
    <property type="entry name" value="FAD-bd_FR_type"/>
</dbReference>
<keyword evidence="15" id="KW-0223">Dioxygenase</keyword>
<dbReference type="EMBL" id="OMKW01000004">
    <property type="protein sequence ID" value="SPF30816.1"/>
    <property type="molecule type" value="Genomic_DNA"/>
</dbReference>
<evidence type="ECO:0000256" key="1">
    <source>
        <dbReference type="ARBA" id="ARBA00001974"/>
    </source>
</evidence>
<dbReference type="GO" id="GO:0050660">
    <property type="term" value="F:flavin adenine dinucleotide binding"/>
    <property type="evidence" value="ECO:0007669"/>
    <property type="project" value="TreeGrafter"/>
</dbReference>
<keyword evidence="12 13" id="KW-0472">Membrane</keyword>
<dbReference type="GO" id="GO:0046872">
    <property type="term" value="F:metal ion binding"/>
    <property type="evidence" value="ECO:0007669"/>
    <property type="project" value="UniProtKB-KW"/>
</dbReference>
<keyword evidence="4 13" id="KW-0812">Transmembrane</keyword>
<dbReference type="OrthoDB" id="9792185at2"/>
<name>A0A2R8AF44_9RHOB</name>
<comment type="cofactor">
    <cofactor evidence="1">
        <name>FAD</name>
        <dbReference type="ChEBI" id="CHEBI:57692"/>
    </cofactor>
</comment>
<dbReference type="Gene3D" id="3.40.50.80">
    <property type="entry name" value="Nucleotide-binding domain of ferredoxin-NADP reductase (FNR) module"/>
    <property type="match status" value="1"/>
</dbReference>
<dbReference type="SUPFAM" id="SSF63380">
    <property type="entry name" value="Riboflavin synthase domain-like"/>
    <property type="match status" value="1"/>
</dbReference>
<evidence type="ECO:0000256" key="5">
    <source>
        <dbReference type="ARBA" id="ARBA00022714"/>
    </source>
</evidence>
<dbReference type="InterPro" id="IPR001433">
    <property type="entry name" value="OxRdtase_FAD/NAD-bd"/>
</dbReference>
<comment type="subcellular location">
    <subcellularLocation>
        <location evidence="2">Membrane</location>
        <topology evidence="2">Multi-pass membrane protein</topology>
    </subcellularLocation>
</comment>
<dbReference type="SUPFAM" id="SSF52343">
    <property type="entry name" value="Ferredoxin reductase-like, C-terminal NADP-linked domain"/>
    <property type="match status" value="1"/>
</dbReference>